<dbReference type="Proteomes" id="UP000488506">
    <property type="component" value="Unassembled WGS sequence"/>
</dbReference>
<reference evidence="2 3" key="1">
    <citation type="submission" date="2019-12" db="EMBL/GenBank/DDBJ databases">
        <authorList>
            <person name="Wolfe R."/>
            <person name="Danczak R."/>
            <person name="Wilkins M."/>
        </authorList>
    </citation>
    <scope>NUCLEOTIDE SEQUENCE [LARGE SCALE GENOMIC DNA]</scope>
    <source>
        <strain evidence="2">X2_MaxBin.013</strain>
    </source>
</reference>
<evidence type="ECO:0000313" key="3">
    <source>
        <dbReference type="Proteomes" id="UP000488506"/>
    </source>
</evidence>
<accession>A0A833NXA3</accession>
<proteinExistence type="predicted"/>
<dbReference type="PANTHER" id="PTHR34386:SF1">
    <property type="entry name" value="GLUTAREDOXIN-LIKE PROTEIN NRDH"/>
    <property type="match status" value="1"/>
</dbReference>
<dbReference type="AlphaFoldDB" id="A0A833NXA3"/>
<comment type="caution">
    <text evidence="2">The sequence shown here is derived from an EMBL/GenBank/DDBJ whole genome shotgun (WGS) entry which is preliminary data.</text>
</comment>
<organism evidence="2 3">
    <name type="scientific">Candidatus Saganbacteria bacterium</name>
    <dbReference type="NCBI Taxonomy" id="2575572"/>
    <lineage>
        <taxon>Bacteria</taxon>
        <taxon>Bacillati</taxon>
        <taxon>Saganbacteria</taxon>
    </lineage>
</organism>
<gene>
    <name evidence="2" type="ORF">FD145_570</name>
</gene>
<dbReference type="PROSITE" id="PS51354">
    <property type="entry name" value="GLUTAREDOXIN_2"/>
    <property type="match status" value="1"/>
</dbReference>
<dbReference type="CDD" id="cd02976">
    <property type="entry name" value="NrdH"/>
    <property type="match status" value="1"/>
</dbReference>
<name>A0A833NXA3_UNCSA</name>
<dbReference type="NCBIfam" id="TIGR02196">
    <property type="entry name" value="GlrX_YruB"/>
    <property type="match status" value="1"/>
</dbReference>
<dbReference type="InterPro" id="IPR051548">
    <property type="entry name" value="Grx-like_ET"/>
</dbReference>
<sequence length="77" mass="8482">MIKVYSTPTCPYCVMAKRYFNENNIEFENIDVSSSQSAAEEMISKSGQLGVPVIDINGTIIIGFNKTKIMQALGLMS</sequence>
<evidence type="ECO:0000313" key="2">
    <source>
        <dbReference type="EMBL" id="KAF0134552.1"/>
    </source>
</evidence>
<dbReference type="InterPro" id="IPR002109">
    <property type="entry name" value="Glutaredoxin"/>
</dbReference>
<dbReference type="InterPro" id="IPR036249">
    <property type="entry name" value="Thioredoxin-like_sf"/>
</dbReference>
<feature type="domain" description="Glutaredoxin" evidence="1">
    <location>
        <begin position="2"/>
        <end position="61"/>
    </location>
</feature>
<dbReference type="Pfam" id="PF00462">
    <property type="entry name" value="Glutaredoxin"/>
    <property type="match status" value="1"/>
</dbReference>
<evidence type="ECO:0000259" key="1">
    <source>
        <dbReference type="Pfam" id="PF00462"/>
    </source>
</evidence>
<protein>
    <submittedName>
        <fullName evidence="2">Glutaredoxin-like protein</fullName>
    </submittedName>
</protein>
<dbReference type="GO" id="GO:0009055">
    <property type="term" value="F:electron transfer activity"/>
    <property type="evidence" value="ECO:0007669"/>
    <property type="project" value="TreeGrafter"/>
</dbReference>
<dbReference type="EMBL" id="WPAF01000007">
    <property type="protein sequence ID" value="KAF0134552.1"/>
    <property type="molecule type" value="Genomic_DNA"/>
</dbReference>
<dbReference type="SUPFAM" id="SSF52833">
    <property type="entry name" value="Thioredoxin-like"/>
    <property type="match status" value="1"/>
</dbReference>
<dbReference type="InterPro" id="IPR011911">
    <property type="entry name" value="GlrX_YruB"/>
</dbReference>
<dbReference type="PANTHER" id="PTHR34386">
    <property type="entry name" value="GLUTAREDOXIN"/>
    <property type="match status" value="1"/>
</dbReference>
<dbReference type="GO" id="GO:0045454">
    <property type="term" value="P:cell redox homeostasis"/>
    <property type="evidence" value="ECO:0007669"/>
    <property type="project" value="TreeGrafter"/>
</dbReference>
<dbReference type="Gene3D" id="3.40.30.10">
    <property type="entry name" value="Glutaredoxin"/>
    <property type="match status" value="1"/>
</dbReference>